<dbReference type="Proteomes" id="UP000824120">
    <property type="component" value="Chromosome 5"/>
</dbReference>
<name>A0A9J5YWU8_SOLCO</name>
<sequence length="90" mass="10234">MVQWTKHSGKRYHQSIPYSYMLRDTPIWLKVVMNCLILGLHYTNITCDKVCLVYALMTGTKLNIGAIVKSTMQKAQVHTGHMYAFGGLIT</sequence>
<dbReference type="InterPro" id="IPR046796">
    <property type="entry name" value="Transposase_32_dom"/>
</dbReference>
<reference evidence="2 3" key="1">
    <citation type="submission" date="2020-09" db="EMBL/GenBank/DDBJ databases">
        <title>De no assembly of potato wild relative species, Solanum commersonii.</title>
        <authorList>
            <person name="Cho K."/>
        </authorList>
    </citation>
    <scope>NUCLEOTIDE SEQUENCE [LARGE SCALE GENOMIC DNA]</scope>
    <source>
        <strain evidence="2">LZ3.2</strain>
        <tissue evidence="2">Leaf</tissue>
    </source>
</reference>
<dbReference type="AlphaFoldDB" id="A0A9J5YWU8"/>
<protein>
    <recommendedName>
        <fullName evidence="1">Putative plant transposon protein domain-containing protein</fullName>
    </recommendedName>
</protein>
<keyword evidence="3" id="KW-1185">Reference proteome</keyword>
<dbReference type="EMBL" id="JACXVP010000005">
    <property type="protein sequence ID" value="KAG5605049.1"/>
    <property type="molecule type" value="Genomic_DNA"/>
</dbReference>
<organism evidence="2 3">
    <name type="scientific">Solanum commersonii</name>
    <name type="common">Commerson's wild potato</name>
    <name type="synonym">Commerson's nightshade</name>
    <dbReference type="NCBI Taxonomy" id="4109"/>
    <lineage>
        <taxon>Eukaryota</taxon>
        <taxon>Viridiplantae</taxon>
        <taxon>Streptophyta</taxon>
        <taxon>Embryophyta</taxon>
        <taxon>Tracheophyta</taxon>
        <taxon>Spermatophyta</taxon>
        <taxon>Magnoliopsida</taxon>
        <taxon>eudicotyledons</taxon>
        <taxon>Gunneridae</taxon>
        <taxon>Pentapetalae</taxon>
        <taxon>asterids</taxon>
        <taxon>lamiids</taxon>
        <taxon>Solanales</taxon>
        <taxon>Solanaceae</taxon>
        <taxon>Solanoideae</taxon>
        <taxon>Solaneae</taxon>
        <taxon>Solanum</taxon>
    </lineage>
</organism>
<comment type="caution">
    <text evidence="2">The sequence shown here is derived from an EMBL/GenBank/DDBJ whole genome shotgun (WGS) entry which is preliminary data.</text>
</comment>
<proteinExistence type="predicted"/>
<evidence type="ECO:0000259" key="1">
    <source>
        <dbReference type="Pfam" id="PF20167"/>
    </source>
</evidence>
<evidence type="ECO:0000313" key="3">
    <source>
        <dbReference type="Proteomes" id="UP000824120"/>
    </source>
</evidence>
<gene>
    <name evidence="2" type="ORF">H5410_026541</name>
</gene>
<feature type="domain" description="Putative plant transposon protein" evidence="1">
    <location>
        <begin position="7"/>
        <end position="90"/>
    </location>
</feature>
<accession>A0A9J5YWU8</accession>
<dbReference type="Pfam" id="PF20167">
    <property type="entry name" value="Transposase_32"/>
    <property type="match status" value="1"/>
</dbReference>
<evidence type="ECO:0000313" key="2">
    <source>
        <dbReference type="EMBL" id="KAG5605049.1"/>
    </source>
</evidence>